<comment type="caution">
    <text evidence="3">The sequence shown here is derived from an EMBL/GenBank/DDBJ whole genome shotgun (WGS) entry which is preliminary data.</text>
</comment>
<evidence type="ECO:0000259" key="2">
    <source>
        <dbReference type="Pfam" id="PF05170"/>
    </source>
</evidence>
<dbReference type="PIRSF" id="PIRSF034039">
    <property type="entry name" value="UCP034039"/>
    <property type="match status" value="1"/>
</dbReference>
<feature type="region of interest" description="Disordered" evidence="1">
    <location>
        <begin position="1154"/>
        <end position="1253"/>
    </location>
</feature>
<dbReference type="InterPro" id="IPR017023">
    <property type="entry name" value="UCP034039"/>
</dbReference>
<dbReference type="OrthoDB" id="9816380at2"/>
<dbReference type="AlphaFoldDB" id="A0A4S8PA26"/>
<dbReference type="RefSeq" id="WP_136596722.1">
    <property type="nucleotide sequence ID" value="NZ_STGV01000001.1"/>
</dbReference>
<dbReference type="PANTHER" id="PTHR30441">
    <property type="entry name" value="DUF748 DOMAIN-CONTAINING PROTEIN"/>
    <property type="match status" value="1"/>
</dbReference>
<reference evidence="3 4" key="1">
    <citation type="submission" date="2019-04" db="EMBL/GenBank/DDBJ databases">
        <title>Genome sequence of strain shin9-1.</title>
        <authorList>
            <person name="Gao J."/>
            <person name="Sun J."/>
        </authorList>
    </citation>
    <scope>NUCLEOTIDE SEQUENCE [LARGE SCALE GENOMIC DNA]</scope>
    <source>
        <strain evidence="4">shin9-1</strain>
    </source>
</reference>
<gene>
    <name evidence="3" type="ORF">FAA97_01280</name>
</gene>
<name>A0A4S8PA26_9HYPH</name>
<proteinExistence type="predicted"/>
<dbReference type="GO" id="GO:0090313">
    <property type="term" value="P:regulation of protein targeting to membrane"/>
    <property type="evidence" value="ECO:0007669"/>
    <property type="project" value="TreeGrafter"/>
</dbReference>
<dbReference type="EMBL" id="STGV01000001">
    <property type="protein sequence ID" value="THV24874.1"/>
    <property type="molecule type" value="Genomic_DNA"/>
</dbReference>
<dbReference type="Proteomes" id="UP000308828">
    <property type="component" value="Unassembled WGS sequence"/>
</dbReference>
<feature type="domain" description="AsmA" evidence="2">
    <location>
        <begin position="7"/>
        <end position="126"/>
    </location>
</feature>
<evidence type="ECO:0000313" key="4">
    <source>
        <dbReference type="Proteomes" id="UP000308828"/>
    </source>
</evidence>
<protein>
    <submittedName>
        <fullName evidence="3">AsmA family protein</fullName>
    </submittedName>
</protein>
<keyword evidence="4" id="KW-1185">Reference proteome</keyword>
<sequence length="1253" mass="132032">MLGRILVTLGGLVVVALFVALLAPFFVDWTSFRQEFEDRSSRILGKKVTVHGTVSARLLPFPSLSMQDVTIGADLDGSPLVTIERFSLDAELAPLLSGEARIFDMRIEQPRARIRLLENGELDWLRGSKPTLPARTVVLENLTVTGGAVEFIDQQTGRNRLITDLDAKVSARTLAGPWSIDGRAVLDGEAGHFTLNSTPPTADSLPLRLRLEPDTRPVDINVDGALSLREGRPVYEGRFDAMVKAEMPEEQESEEPAPAPRIRGEVEVTNESIAIPSYRLEVGDVADPYVVTGTGKLDTGAKPEFSLTAEGQQIDVAKLEANSSTGKTSRVGAISLKHRLDVVLRVATAIPIPNVPGKASLRLPAIVAGDTVFRDIQLDVRPDGQGWAVEKAVAVLPGRTQVEASGALMLGGAPSFEGDLLIASTQPSGLATWLSGNVDPAIRQLRSAGLSASVNLTSQLQRFEKLELALGSDPLIGRMERETSENAGSSLSIDLSGDVLNLDAARAIAALVTGQDEADKIVADKVAARLQLRKLVALGVEAEQIDAILRYADGRVEVERLNVGDLAGATLRLAGNFAGKADAPAAKGRVTISAVDPAGLLGLVKERYAALPALERFLGASRFYADTDVTLDIALSETGALTVAGEGRSNGSQVRLSYNGSVNATGERAVDVELKNDDAGILMGQVGMDPLPLPVGDGGTITLKIAADDKSGGEVSAVYQAQKTRLELTGDTADLATGLLADGSWSFAIDSADLAPYLLALKANLPDLQVGLPVKGNLAVKVAKGILSTEEFTAEIVGQPVKGRVDIDLTAARPRLKGTIATEQLDLAWLAETVTGPLRDAQSGELAQTELSSSTLPIDVSLKLAADRLWVGAVEAVQDFAGGFDLTVREAVLDVERGNWLGGTAAGRLFLANAEGAGLLQAKLTVDGADVARTLEGLRTERGLERGSQLAGRASLTLVLEGTGATPAALIGGVTGSGEMVFERLQVTGLKLGILPEIIESADAIGTAIDQEAVRGIVAQTIPQDSAKLDGLKLQLSLADRILRVQNAAFKAEAAALGGDMRLNLQSGDVEGLLKIVLDAGDAALEGAVPALGLAITGPFVAPAVTYDVTELTNFLALRAFEMERRRVEALQSSVLEKQRLRRESALARARIEERARQDAEWAKQEEQTRKEAEAAAAAKAAKEAARAAAATSGSPAPEVPNRAEPVRPPQQPSAPAETSPAPAPTGATAPERRLSVSPAERVVRQPLPEVRF</sequence>
<dbReference type="PANTHER" id="PTHR30441:SF4">
    <property type="entry name" value="PROTEIN ASMA"/>
    <property type="match status" value="1"/>
</dbReference>
<evidence type="ECO:0000313" key="3">
    <source>
        <dbReference type="EMBL" id="THV24874.1"/>
    </source>
</evidence>
<accession>A0A4S8PA26</accession>
<feature type="compositionally biased region" description="Basic and acidic residues" evidence="1">
    <location>
        <begin position="1154"/>
        <end position="1174"/>
    </location>
</feature>
<dbReference type="InterPro" id="IPR052894">
    <property type="entry name" value="AsmA-related"/>
</dbReference>
<dbReference type="GO" id="GO:0005886">
    <property type="term" value="C:plasma membrane"/>
    <property type="evidence" value="ECO:0007669"/>
    <property type="project" value="TreeGrafter"/>
</dbReference>
<dbReference type="InterPro" id="IPR007844">
    <property type="entry name" value="AsmA"/>
</dbReference>
<organism evidence="3 4">
    <name type="scientific">Peteryoungia ipomoeae</name>
    <dbReference type="NCBI Taxonomy" id="1210932"/>
    <lineage>
        <taxon>Bacteria</taxon>
        <taxon>Pseudomonadati</taxon>
        <taxon>Pseudomonadota</taxon>
        <taxon>Alphaproteobacteria</taxon>
        <taxon>Hyphomicrobiales</taxon>
        <taxon>Rhizobiaceae</taxon>
        <taxon>Peteryoungia</taxon>
    </lineage>
</organism>
<feature type="compositionally biased region" description="Low complexity" evidence="1">
    <location>
        <begin position="1214"/>
        <end position="1230"/>
    </location>
</feature>
<dbReference type="Pfam" id="PF05170">
    <property type="entry name" value="AsmA"/>
    <property type="match status" value="1"/>
</dbReference>
<evidence type="ECO:0000256" key="1">
    <source>
        <dbReference type="SAM" id="MobiDB-lite"/>
    </source>
</evidence>